<proteinExistence type="predicted"/>
<protein>
    <submittedName>
        <fullName evidence="1">Uncharacterized protein</fullName>
    </submittedName>
</protein>
<dbReference type="EMBL" id="GBRH01199034">
    <property type="protein sequence ID" value="JAD98861.1"/>
    <property type="molecule type" value="Transcribed_RNA"/>
</dbReference>
<dbReference type="AlphaFoldDB" id="A0A0A9EFJ8"/>
<sequence>MLSFFYCRSSVNHINRPKDIRRIKSGLLHTLAV</sequence>
<reference evidence="1" key="1">
    <citation type="submission" date="2014-09" db="EMBL/GenBank/DDBJ databases">
        <authorList>
            <person name="Magalhaes I.L.F."/>
            <person name="Oliveira U."/>
            <person name="Santos F.R."/>
            <person name="Vidigal T.H.D.A."/>
            <person name="Brescovit A.D."/>
            <person name="Santos A.J."/>
        </authorList>
    </citation>
    <scope>NUCLEOTIDE SEQUENCE</scope>
    <source>
        <tissue evidence="1">Shoot tissue taken approximately 20 cm above the soil surface</tissue>
    </source>
</reference>
<name>A0A0A9EFJ8_ARUDO</name>
<reference evidence="1" key="2">
    <citation type="journal article" date="2015" name="Data Brief">
        <title>Shoot transcriptome of the giant reed, Arundo donax.</title>
        <authorList>
            <person name="Barrero R.A."/>
            <person name="Guerrero F.D."/>
            <person name="Moolhuijzen P."/>
            <person name="Goolsby J.A."/>
            <person name="Tidwell J."/>
            <person name="Bellgard S.E."/>
            <person name="Bellgard M.I."/>
        </authorList>
    </citation>
    <scope>NUCLEOTIDE SEQUENCE</scope>
    <source>
        <tissue evidence="1">Shoot tissue taken approximately 20 cm above the soil surface</tissue>
    </source>
</reference>
<evidence type="ECO:0000313" key="1">
    <source>
        <dbReference type="EMBL" id="JAD98861.1"/>
    </source>
</evidence>
<accession>A0A0A9EFJ8</accession>
<organism evidence="1">
    <name type="scientific">Arundo donax</name>
    <name type="common">Giant reed</name>
    <name type="synonym">Donax arundinaceus</name>
    <dbReference type="NCBI Taxonomy" id="35708"/>
    <lineage>
        <taxon>Eukaryota</taxon>
        <taxon>Viridiplantae</taxon>
        <taxon>Streptophyta</taxon>
        <taxon>Embryophyta</taxon>
        <taxon>Tracheophyta</taxon>
        <taxon>Spermatophyta</taxon>
        <taxon>Magnoliopsida</taxon>
        <taxon>Liliopsida</taxon>
        <taxon>Poales</taxon>
        <taxon>Poaceae</taxon>
        <taxon>PACMAD clade</taxon>
        <taxon>Arundinoideae</taxon>
        <taxon>Arundineae</taxon>
        <taxon>Arundo</taxon>
    </lineage>
</organism>